<dbReference type="EMBL" id="BTRK01000002">
    <property type="protein sequence ID" value="GMR39012.1"/>
    <property type="molecule type" value="Genomic_DNA"/>
</dbReference>
<evidence type="ECO:0000313" key="1">
    <source>
        <dbReference type="EMBL" id="GMR39012.1"/>
    </source>
</evidence>
<dbReference type="Proteomes" id="UP001328107">
    <property type="component" value="Unassembled WGS sequence"/>
</dbReference>
<keyword evidence="2" id="KW-1185">Reference proteome</keyword>
<feature type="non-terminal residue" evidence="1">
    <location>
        <position position="66"/>
    </location>
</feature>
<sequence length="66" mass="7391">MKRFPTGEKCEMKPGCERYTERAIAPTHYSLDGKVGGARSFEMRNENLSDALFFLKESVGCKTTGL</sequence>
<reference evidence="2" key="1">
    <citation type="submission" date="2022-10" db="EMBL/GenBank/DDBJ databases">
        <title>Genome assembly of Pristionchus species.</title>
        <authorList>
            <person name="Yoshida K."/>
            <person name="Sommer R.J."/>
        </authorList>
    </citation>
    <scope>NUCLEOTIDE SEQUENCE [LARGE SCALE GENOMIC DNA]</scope>
    <source>
        <strain evidence="2">RS5460</strain>
    </source>
</reference>
<protein>
    <submittedName>
        <fullName evidence="1">Uncharacterized protein</fullName>
    </submittedName>
</protein>
<dbReference type="AlphaFoldDB" id="A0AAN4ZJ38"/>
<evidence type="ECO:0000313" key="2">
    <source>
        <dbReference type="Proteomes" id="UP001328107"/>
    </source>
</evidence>
<name>A0AAN4ZJ38_9BILA</name>
<gene>
    <name evidence="1" type="ORF">PMAYCL1PPCAC_09207</name>
</gene>
<comment type="caution">
    <text evidence="1">The sequence shown here is derived from an EMBL/GenBank/DDBJ whole genome shotgun (WGS) entry which is preliminary data.</text>
</comment>
<proteinExistence type="predicted"/>
<organism evidence="1 2">
    <name type="scientific">Pristionchus mayeri</name>
    <dbReference type="NCBI Taxonomy" id="1317129"/>
    <lineage>
        <taxon>Eukaryota</taxon>
        <taxon>Metazoa</taxon>
        <taxon>Ecdysozoa</taxon>
        <taxon>Nematoda</taxon>
        <taxon>Chromadorea</taxon>
        <taxon>Rhabditida</taxon>
        <taxon>Rhabditina</taxon>
        <taxon>Diplogasteromorpha</taxon>
        <taxon>Diplogasteroidea</taxon>
        <taxon>Neodiplogasteridae</taxon>
        <taxon>Pristionchus</taxon>
    </lineage>
</organism>
<accession>A0AAN4ZJ38</accession>